<evidence type="ECO:0000313" key="3">
    <source>
        <dbReference type="WBParaSite" id="BXY_0013900.1"/>
    </source>
</evidence>
<feature type="region of interest" description="Disordered" evidence="1">
    <location>
        <begin position="82"/>
        <end position="119"/>
    </location>
</feature>
<accession>A0A1I7RHG2</accession>
<dbReference type="AlphaFoldDB" id="A0A1I7RHG2"/>
<dbReference type="WBParaSite" id="BXY_0013900.1">
    <property type="protein sequence ID" value="BXY_0013900.1"/>
    <property type="gene ID" value="BXY_0013900"/>
</dbReference>
<name>A0A1I7RHG2_BURXY</name>
<organism evidence="2 3">
    <name type="scientific">Bursaphelenchus xylophilus</name>
    <name type="common">Pinewood nematode worm</name>
    <name type="synonym">Aphelenchoides xylophilus</name>
    <dbReference type="NCBI Taxonomy" id="6326"/>
    <lineage>
        <taxon>Eukaryota</taxon>
        <taxon>Metazoa</taxon>
        <taxon>Ecdysozoa</taxon>
        <taxon>Nematoda</taxon>
        <taxon>Chromadorea</taxon>
        <taxon>Rhabditida</taxon>
        <taxon>Tylenchina</taxon>
        <taxon>Tylenchomorpha</taxon>
        <taxon>Aphelenchoidea</taxon>
        <taxon>Aphelenchoididae</taxon>
        <taxon>Bursaphelenchus</taxon>
    </lineage>
</organism>
<reference evidence="3" key="1">
    <citation type="submission" date="2016-11" db="UniProtKB">
        <authorList>
            <consortium name="WormBaseParasite"/>
        </authorList>
    </citation>
    <scope>IDENTIFICATION</scope>
</reference>
<evidence type="ECO:0000256" key="1">
    <source>
        <dbReference type="SAM" id="MobiDB-lite"/>
    </source>
</evidence>
<sequence length="119" mass="13158">MPTDKLFPDGTLQGVIPIGGHRKVPQLGMPSHELNQTDFKWLPAGGRLGMPVFAHSSRTDKLGRGYRKNDDTTSNLVVGRGLRDRKQTWGGEPTRMANADESMATSWVERVGGERERNA</sequence>
<proteinExistence type="predicted"/>
<dbReference type="Proteomes" id="UP000095284">
    <property type="component" value="Unplaced"/>
</dbReference>
<protein>
    <submittedName>
        <fullName evidence="3">DUF1501 domain-containing protein</fullName>
    </submittedName>
</protein>
<evidence type="ECO:0000313" key="2">
    <source>
        <dbReference type="Proteomes" id="UP000095284"/>
    </source>
</evidence>